<dbReference type="AlphaFoldDB" id="A0A139H5N0"/>
<name>A0A139H5N0_9PEZI</name>
<organism evidence="2 3">
    <name type="scientific">Pseudocercospora eumusae</name>
    <dbReference type="NCBI Taxonomy" id="321146"/>
    <lineage>
        <taxon>Eukaryota</taxon>
        <taxon>Fungi</taxon>
        <taxon>Dikarya</taxon>
        <taxon>Ascomycota</taxon>
        <taxon>Pezizomycotina</taxon>
        <taxon>Dothideomycetes</taxon>
        <taxon>Dothideomycetidae</taxon>
        <taxon>Mycosphaerellales</taxon>
        <taxon>Mycosphaerellaceae</taxon>
        <taxon>Pseudocercospora</taxon>
    </lineage>
</organism>
<dbReference type="OrthoDB" id="5418036at2759"/>
<dbReference type="EMBL" id="LFZN01000135">
    <property type="protein sequence ID" value="KXS97722.1"/>
    <property type="molecule type" value="Genomic_DNA"/>
</dbReference>
<sequence>MQDIWSAWKTGTVLNIADEEFLAKIRDSHVFMASSPATRPELSVYLWAYKERLMSGASTSEDTFCWKNMEELLKITTIQQPKCSQKIVGSKVGARLAENVNDQDSSVAEESSMATSPRSEAKVQTILEQMVIAFGLQLCHTPTASIGHSTTTAMSESQPTLKIHLLISPPIFSLSSPDPPNLTITATLNHDKPTARYTWPSIFHLEVAQVRHDFYCVDLGLSSDSNLDYKKSRTNGTGNLKRRQTSEHHLPSNRK</sequence>
<reference evidence="2 3" key="1">
    <citation type="submission" date="2015-07" db="EMBL/GenBank/DDBJ databases">
        <title>Comparative genomics of the Sigatoka disease complex on banana suggests a link between parallel evolutionary changes in Pseudocercospora fijiensis and Pseudocercospora eumusae and increased virulence on the banana host.</title>
        <authorList>
            <person name="Chang T.-C."/>
            <person name="Salvucci A."/>
            <person name="Crous P.W."/>
            <person name="Stergiopoulos I."/>
        </authorList>
    </citation>
    <scope>NUCLEOTIDE SEQUENCE [LARGE SCALE GENOMIC DNA]</scope>
    <source>
        <strain evidence="2 3">CBS 114824</strain>
    </source>
</reference>
<evidence type="ECO:0000313" key="3">
    <source>
        <dbReference type="Proteomes" id="UP000070133"/>
    </source>
</evidence>
<feature type="region of interest" description="Disordered" evidence="1">
    <location>
        <begin position="227"/>
        <end position="255"/>
    </location>
</feature>
<gene>
    <name evidence="2" type="ORF">AC578_8859</name>
</gene>
<proteinExistence type="predicted"/>
<dbReference type="Proteomes" id="UP000070133">
    <property type="component" value="Unassembled WGS sequence"/>
</dbReference>
<comment type="caution">
    <text evidence="2">The sequence shown here is derived from an EMBL/GenBank/DDBJ whole genome shotgun (WGS) entry which is preliminary data.</text>
</comment>
<evidence type="ECO:0000313" key="2">
    <source>
        <dbReference type="EMBL" id="KXS97722.1"/>
    </source>
</evidence>
<feature type="compositionally biased region" description="Basic and acidic residues" evidence="1">
    <location>
        <begin position="244"/>
        <end position="255"/>
    </location>
</feature>
<evidence type="ECO:0000256" key="1">
    <source>
        <dbReference type="SAM" id="MobiDB-lite"/>
    </source>
</evidence>
<accession>A0A139H5N0</accession>
<protein>
    <submittedName>
        <fullName evidence="2">Uncharacterized protein</fullName>
    </submittedName>
</protein>
<keyword evidence="3" id="KW-1185">Reference proteome</keyword>